<organism evidence="1 2">
    <name type="scientific">Rhodococcus phage Reynauld</name>
    <dbReference type="NCBI Taxonomy" id="3062845"/>
    <lineage>
        <taxon>Viruses</taxon>
        <taxon>Duplodnaviria</taxon>
        <taxon>Heunggongvirae</taxon>
        <taxon>Uroviricota</taxon>
        <taxon>Caudoviricetes</taxon>
        <taxon>Caudoviricetes incertae sedis</taxon>
        <taxon>Reynauldvirus</taxon>
        <taxon>Reynauldvirus reynauld</taxon>
    </lineage>
</organism>
<sequence length="61" mass="6800">MADASTASAAVQLRDQLLTHRCLQEKAIAAWYAFSEAQAEVERSIAKIVELTERAHEERGQ</sequence>
<reference evidence="1" key="1">
    <citation type="submission" date="2023-06" db="EMBL/GenBank/DDBJ databases">
        <authorList>
            <person name="DeJong R.J."/>
            <person name="Yoon E."/>
            <person name="Radersma M."/>
            <person name="Veenstra M."/>
            <person name="Churu J."/>
            <person name="Moleakunnel K."/>
            <person name="Weaver G."/>
            <person name="Hill E."/>
            <person name="Janvier A."/>
            <person name="Harlow L."/>
            <person name="Kramer C."/>
            <person name="Seinen K."/>
            <person name="Chen A."/>
            <person name="Minasian M."/>
            <person name="Doorn S."/>
            <person name="Dole C."/>
            <person name="Ramsey F."/>
            <person name="Nieze J."/>
            <person name="Baker A."/>
            <person name="Swierenga S."/>
            <person name="White A."/>
            <person name="Howland A."/>
            <person name="Ko C."/>
            <person name="Russell D.A."/>
            <person name="Jacobs-Sera D."/>
            <person name="Hatfull G.F."/>
        </authorList>
    </citation>
    <scope>NUCLEOTIDE SEQUENCE</scope>
</reference>
<evidence type="ECO:0000313" key="1">
    <source>
        <dbReference type="EMBL" id="WKW85466.1"/>
    </source>
</evidence>
<dbReference type="EMBL" id="OR159659">
    <property type="protein sequence ID" value="WKW85466.1"/>
    <property type="molecule type" value="Genomic_DNA"/>
</dbReference>
<protein>
    <submittedName>
        <fullName evidence="1">Uncharacterized protein</fullName>
    </submittedName>
</protein>
<name>A0ACD4UH26_9CAUD</name>
<accession>A0ACD4UH26</accession>
<dbReference type="Proteomes" id="UP001654496">
    <property type="component" value="Segment"/>
</dbReference>
<proteinExistence type="predicted"/>
<gene>
    <name evidence="1" type="primary">13</name>
    <name evidence="1" type="ORF">SEA_REYNAULD_13</name>
</gene>
<evidence type="ECO:0000313" key="2">
    <source>
        <dbReference type="Proteomes" id="UP001654496"/>
    </source>
</evidence>
<keyword evidence="2" id="KW-1185">Reference proteome</keyword>